<dbReference type="EMBL" id="JBHMCT010000003">
    <property type="protein sequence ID" value="MFB9552852.1"/>
    <property type="molecule type" value="Genomic_DNA"/>
</dbReference>
<keyword evidence="3" id="KW-1185">Reference proteome</keyword>
<protein>
    <submittedName>
        <fullName evidence="2">Uncharacterized protein</fullName>
    </submittedName>
</protein>
<accession>A0ABV5QH80</accession>
<reference evidence="2 3" key="1">
    <citation type="submission" date="2024-09" db="EMBL/GenBank/DDBJ databases">
        <authorList>
            <person name="Sun Q."/>
            <person name="Mori K."/>
        </authorList>
    </citation>
    <scope>NUCLEOTIDE SEQUENCE [LARGE SCALE GENOMIC DNA]</scope>
    <source>
        <strain evidence="2 3">JCM 4414</strain>
    </source>
</reference>
<organism evidence="2 3">
    <name type="scientific">Streptomyces roseoviridis</name>
    <dbReference type="NCBI Taxonomy" id="67361"/>
    <lineage>
        <taxon>Bacteria</taxon>
        <taxon>Bacillati</taxon>
        <taxon>Actinomycetota</taxon>
        <taxon>Actinomycetes</taxon>
        <taxon>Kitasatosporales</taxon>
        <taxon>Streptomycetaceae</taxon>
        <taxon>Streptomyces</taxon>
    </lineage>
</organism>
<sequence length="122" mass="12244">MNPDTHAALYGPGRPAPARAGRTGETVLAVLAGLVWAVVLTLLAWPAFALLLTVTWLAAEGEPVGGLLLAGLGVPLAAAAFLALLARTPVVRGLSAPGRFLTLGAVALPIAVGILWLAHTAG</sequence>
<name>A0ABV5QH80_9ACTN</name>
<evidence type="ECO:0000313" key="3">
    <source>
        <dbReference type="Proteomes" id="UP001589716"/>
    </source>
</evidence>
<keyword evidence="1" id="KW-0812">Transmembrane</keyword>
<feature type="transmembrane region" description="Helical" evidence="1">
    <location>
        <begin position="64"/>
        <end position="86"/>
    </location>
</feature>
<feature type="transmembrane region" description="Helical" evidence="1">
    <location>
        <begin position="27"/>
        <end position="58"/>
    </location>
</feature>
<dbReference type="Proteomes" id="UP001589716">
    <property type="component" value="Unassembled WGS sequence"/>
</dbReference>
<gene>
    <name evidence="2" type="ORF">ACFFTP_01405</name>
</gene>
<keyword evidence="1" id="KW-0472">Membrane</keyword>
<comment type="caution">
    <text evidence="2">The sequence shown here is derived from an EMBL/GenBank/DDBJ whole genome shotgun (WGS) entry which is preliminary data.</text>
</comment>
<evidence type="ECO:0000256" key="1">
    <source>
        <dbReference type="SAM" id="Phobius"/>
    </source>
</evidence>
<dbReference type="RefSeq" id="WP_345486651.1">
    <property type="nucleotide sequence ID" value="NZ_BAAAWU010000001.1"/>
</dbReference>
<evidence type="ECO:0000313" key="2">
    <source>
        <dbReference type="EMBL" id="MFB9552852.1"/>
    </source>
</evidence>
<feature type="transmembrane region" description="Helical" evidence="1">
    <location>
        <begin position="98"/>
        <end position="118"/>
    </location>
</feature>
<proteinExistence type="predicted"/>
<keyword evidence="1" id="KW-1133">Transmembrane helix</keyword>